<dbReference type="AlphaFoldDB" id="A0A4S3JCY7"/>
<name>A0A4S3JCY7_9EURO</name>
<evidence type="ECO:0000313" key="2">
    <source>
        <dbReference type="EMBL" id="THC92227.1"/>
    </source>
</evidence>
<evidence type="ECO:0000256" key="1">
    <source>
        <dbReference type="SAM" id="MobiDB-lite"/>
    </source>
</evidence>
<protein>
    <submittedName>
        <fullName evidence="2">Uncharacterized protein</fullName>
    </submittedName>
</protein>
<dbReference type="VEuPathDB" id="FungiDB:EYZ11_008320"/>
<accession>A0A4S3JCY7</accession>
<gene>
    <name evidence="2" type="ORF">EYZ11_008320</name>
</gene>
<feature type="region of interest" description="Disordered" evidence="1">
    <location>
        <begin position="1"/>
        <end position="51"/>
    </location>
</feature>
<organism evidence="2 3">
    <name type="scientific">Aspergillus tanneri</name>
    <dbReference type="NCBI Taxonomy" id="1220188"/>
    <lineage>
        <taxon>Eukaryota</taxon>
        <taxon>Fungi</taxon>
        <taxon>Dikarya</taxon>
        <taxon>Ascomycota</taxon>
        <taxon>Pezizomycotina</taxon>
        <taxon>Eurotiomycetes</taxon>
        <taxon>Eurotiomycetidae</taxon>
        <taxon>Eurotiales</taxon>
        <taxon>Aspergillaceae</taxon>
        <taxon>Aspergillus</taxon>
        <taxon>Aspergillus subgen. Circumdati</taxon>
    </lineage>
</organism>
<evidence type="ECO:0000313" key="3">
    <source>
        <dbReference type="Proteomes" id="UP000308092"/>
    </source>
</evidence>
<dbReference type="EMBL" id="SOSA01000351">
    <property type="protein sequence ID" value="THC92227.1"/>
    <property type="molecule type" value="Genomic_DNA"/>
</dbReference>
<dbReference type="Proteomes" id="UP000308092">
    <property type="component" value="Unassembled WGS sequence"/>
</dbReference>
<reference evidence="2 3" key="1">
    <citation type="submission" date="2019-03" db="EMBL/GenBank/DDBJ databases">
        <title>The genome sequence of a newly discovered highly antifungal drug resistant Aspergillus species, Aspergillus tanneri NIH 1004.</title>
        <authorList>
            <person name="Mounaud S."/>
            <person name="Singh I."/>
            <person name="Joardar V."/>
            <person name="Pakala S."/>
            <person name="Pakala S."/>
            <person name="Venepally P."/>
            <person name="Hoover J."/>
            <person name="Nierman W."/>
            <person name="Chung J."/>
            <person name="Losada L."/>
        </authorList>
    </citation>
    <scope>NUCLEOTIDE SEQUENCE [LARGE SCALE GENOMIC DNA]</scope>
    <source>
        <strain evidence="2 3">NIH1004</strain>
    </source>
</reference>
<proteinExistence type="predicted"/>
<sequence length="51" mass="5716">MRHPEWTPKRFRRKDPKKAEADAPENGRPPMGGAAVELPRKTVAHPSVARS</sequence>
<comment type="caution">
    <text evidence="2">The sequence shown here is derived from an EMBL/GenBank/DDBJ whole genome shotgun (WGS) entry which is preliminary data.</text>
</comment>
<keyword evidence="3" id="KW-1185">Reference proteome</keyword>